<comment type="caution">
    <text evidence="2">The sequence shown here is derived from an EMBL/GenBank/DDBJ whole genome shotgun (WGS) entry which is preliminary data.</text>
</comment>
<dbReference type="Pfam" id="PF13460">
    <property type="entry name" value="NAD_binding_10"/>
    <property type="match status" value="1"/>
</dbReference>
<feature type="domain" description="NAD(P)-binding" evidence="1">
    <location>
        <begin position="15"/>
        <end position="193"/>
    </location>
</feature>
<organism evidence="2 3">
    <name type="scientific">Deinococcus rufus</name>
    <dbReference type="NCBI Taxonomy" id="2136097"/>
    <lineage>
        <taxon>Bacteria</taxon>
        <taxon>Thermotogati</taxon>
        <taxon>Deinococcota</taxon>
        <taxon>Deinococci</taxon>
        <taxon>Deinococcales</taxon>
        <taxon>Deinococcaceae</taxon>
        <taxon>Deinococcus</taxon>
    </lineage>
</organism>
<dbReference type="InterPro" id="IPR052718">
    <property type="entry name" value="NmrA-type_oxidoreductase"/>
</dbReference>
<evidence type="ECO:0000259" key="1">
    <source>
        <dbReference type="Pfam" id="PF13460"/>
    </source>
</evidence>
<evidence type="ECO:0000313" key="3">
    <source>
        <dbReference type="Proteomes" id="UP001595803"/>
    </source>
</evidence>
<reference evidence="3" key="1">
    <citation type="journal article" date="2019" name="Int. J. Syst. Evol. Microbiol.">
        <title>The Global Catalogue of Microorganisms (GCM) 10K type strain sequencing project: providing services to taxonomists for standard genome sequencing and annotation.</title>
        <authorList>
            <consortium name="The Broad Institute Genomics Platform"/>
            <consortium name="The Broad Institute Genome Sequencing Center for Infectious Disease"/>
            <person name="Wu L."/>
            <person name="Ma J."/>
        </authorList>
    </citation>
    <scope>NUCLEOTIDE SEQUENCE [LARGE SCALE GENOMIC DNA]</scope>
    <source>
        <strain evidence="3">CCTCC AB 2017081</strain>
    </source>
</reference>
<keyword evidence="2" id="KW-0560">Oxidoreductase</keyword>
<dbReference type="CDD" id="cd05269">
    <property type="entry name" value="TMR_SDR_a"/>
    <property type="match status" value="1"/>
</dbReference>
<gene>
    <name evidence="2" type="ORF">ACFOSB_03635</name>
</gene>
<dbReference type="Proteomes" id="UP001595803">
    <property type="component" value="Unassembled WGS sequence"/>
</dbReference>
<dbReference type="EMBL" id="JBHRZG010000003">
    <property type="protein sequence ID" value="MFC3831940.1"/>
    <property type="molecule type" value="Genomic_DNA"/>
</dbReference>
<dbReference type="Gene3D" id="3.90.25.10">
    <property type="entry name" value="UDP-galactose 4-epimerase, domain 1"/>
    <property type="match status" value="1"/>
</dbReference>
<sequence>MTTSSTQAPTIAVTGATGHLGRLVIHALLDRGVPAGSVAALVRDPAKAEDLAAQGVVVRHADYHRPETLAAALDGIQKLLLISSNDFDDRPGQHRNVIAAARDAGVQLLAYTSILNADTSTMQLAADHQATETILRDSGVPFALLRNGWYTENYTGNLAQSLPHGVLLGAAGDGQVTPAPREDYAEAAAAVLSTDGHANATYELGGDTPVTLADIAGEISRQTGQPYAYVNQSVPEYTAALTGLGLPGSLAAVFADSDAGIARGELSTHSGDLSRLIGRPTTPLPDAIGAALKG</sequence>
<dbReference type="PANTHER" id="PTHR47129">
    <property type="entry name" value="QUINONE OXIDOREDUCTASE 2"/>
    <property type="match status" value="1"/>
</dbReference>
<dbReference type="Gene3D" id="3.40.50.720">
    <property type="entry name" value="NAD(P)-binding Rossmann-like Domain"/>
    <property type="match status" value="1"/>
</dbReference>
<keyword evidence="3" id="KW-1185">Reference proteome</keyword>
<evidence type="ECO:0000313" key="2">
    <source>
        <dbReference type="EMBL" id="MFC3831940.1"/>
    </source>
</evidence>
<dbReference type="RefSeq" id="WP_322472822.1">
    <property type="nucleotide sequence ID" value="NZ_JBHRZG010000003.1"/>
</dbReference>
<dbReference type="InterPro" id="IPR036291">
    <property type="entry name" value="NAD(P)-bd_dom_sf"/>
</dbReference>
<dbReference type="PANTHER" id="PTHR47129:SF1">
    <property type="entry name" value="NMRA-LIKE DOMAIN-CONTAINING PROTEIN"/>
    <property type="match status" value="1"/>
</dbReference>
<accession>A0ABV7Z6R8</accession>
<dbReference type="EC" id="1.6.5.2" evidence="2"/>
<proteinExistence type="predicted"/>
<name>A0ABV7Z6R8_9DEIO</name>
<protein>
    <submittedName>
        <fullName evidence="2">SDR family oxidoreductase</fullName>
        <ecNumber evidence="2">1.6.5.2</ecNumber>
    </submittedName>
</protein>
<dbReference type="SUPFAM" id="SSF51735">
    <property type="entry name" value="NAD(P)-binding Rossmann-fold domains"/>
    <property type="match status" value="1"/>
</dbReference>
<dbReference type="InterPro" id="IPR016040">
    <property type="entry name" value="NAD(P)-bd_dom"/>
</dbReference>
<dbReference type="GO" id="GO:0003955">
    <property type="term" value="F:NAD(P)H dehydrogenase (quinone) activity"/>
    <property type="evidence" value="ECO:0007669"/>
    <property type="project" value="UniProtKB-EC"/>
</dbReference>